<feature type="region of interest" description="Disordered" evidence="15">
    <location>
        <begin position="134"/>
        <end position="194"/>
    </location>
</feature>
<evidence type="ECO:0000256" key="4">
    <source>
        <dbReference type="ARBA" id="ARBA00022559"/>
    </source>
</evidence>
<dbReference type="Gene3D" id="1.10.520.10">
    <property type="match status" value="1"/>
</dbReference>
<dbReference type="InterPro" id="IPR010255">
    <property type="entry name" value="Haem_peroxidase_sf"/>
</dbReference>
<feature type="domain" description="Plant heme peroxidase family profile" evidence="17">
    <location>
        <begin position="48"/>
        <end position="134"/>
    </location>
</feature>
<comment type="cofactor">
    <cofactor evidence="11">
        <name>Ca(2+)</name>
        <dbReference type="ChEBI" id="CHEBI:29108"/>
    </cofactor>
    <text evidence="11">Binds 2 calcium ions per subunit.</text>
</comment>
<comment type="cofactor">
    <cofactor evidence="2">
        <name>heme b</name>
        <dbReference type="ChEBI" id="CHEBI:60344"/>
    </cofactor>
</comment>
<dbReference type="PROSITE" id="PS50873">
    <property type="entry name" value="PEROXIDASE_4"/>
    <property type="match status" value="1"/>
</dbReference>
<dbReference type="InterPro" id="IPR000823">
    <property type="entry name" value="Peroxidase_pln"/>
</dbReference>
<feature type="active site" description="Proton acceptor" evidence="10">
    <location>
        <position position="89"/>
    </location>
</feature>
<accession>A0AAW2Q5C2</accession>
<evidence type="ECO:0000256" key="10">
    <source>
        <dbReference type="PIRSR" id="PIRSR600823-1"/>
    </source>
</evidence>
<gene>
    <name evidence="18" type="ORF">Scaly_1263200</name>
</gene>
<protein>
    <recommendedName>
        <fullName evidence="3">peroxidase</fullName>
        <ecNumber evidence="3">1.11.1.7</ecNumber>
    </recommendedName>
</protein>
<dbReference type="GO" id="GO:0020037">
    <property type="term" value="F:heme binding"/>
    <property type="evidence" value="ECO:0007669"/>
    <property type="project" value="InterPro"/>
</dbReference>
<reference evidence="18" key="2">
    <citation type="journal article" date="2024" name="Plant">
        <title>Genomic evolution and insights into agronomic trait innovations of Sesamum species.</title>
        <authorList>
            <person name="Miao H."/>
            <person name="Wang L."/>
            <person name="Qu L."/>
            <person name="Liu H."/>
            <person name="Sun Y."/>
            <person name="Le M."/>
            <person name="Wang Q."/>
            <person name="Wei S."/>
            <person name="Zheng Y."/>
            <person name="Lin W."/>
            <person name="Duan Y."/>
            <person name="Cao H."/>
            <person name="Xiong S."/>
            <person name="Wang X."/>
            <person name="Wei L."/>
            <person name="Li C."/>
            <person name="Ma Q."/>
            <person name="Ju M."/>
            <person name="Zhao R."/>
            <person name="Li G."/>
            <person name="Mu C."/>
            <person name="Tian Q."/>
            <person name="Mei H."/>
            <person name="Zhang T."/>
            <person name="Gao T."/>
            <person name="Zhang H."/>
        </authorList>
    </citation>
    <scope>NUCLEOTIDE SEQUENCE</scope>
    <source>
        <strain evidence="18">KEN8</strain>
    </source>
</reference>
<evidence type="ECO:0000256" key="5">
    <source>
        <dbReference type="ARBA" id="ARBA00022617"/>
    </source>
</evidence>
<feature type="signal peptide" evidence="16">
    <location>
        <begin position="1"/>
        <end position="20"/>
    </location>
</feature>
<dbReference type="EC" id="1.11.1.7" evidence="3"/>
<dbReference type="EMBL" id="JACGWM010000007">
    <property type="protein sequence ID" value="KAL0363080.1"/>
    <property type="molecule type" value="Genomic_DNA"/>
</dbReference>
<keyword evidence="5" id="KW-0349">Heme</keyword>
<comment type="caution">
    <text evidence="18">The sequence shown here is derived from an EMBL/GenBank/DDBJ whole genome shotgun (WGS) entry which is preliminary data.</text>
</comment>
<feature type="site" description="Transition state stabilizer" evidence="12">
    <location>
        <position position="85"/>
    </location>
</feature>
<evidence type="ECO:0000256" key="3">
    <source>
        <dbReference type="ARBA" id="ARBA00012313"/>
    </source>
</evidence>
<dbReference type="PROSITE" id="PS00436">
    <property type="entry name" value="PEROXIDASE_2"/>
    <property type="match status" value="1"/>
</dbReference>
<evidence type="ECO:0000259" key="17">
    <source>
        <dbReference type="PROSITE" id="PS50873"/>
    </source>
</evidence>
<keyword evidence="13" id="KW-1015">Disulfide bond</keyword>
<feature type="binding site" evidence="11">
    <location>
        <position position="95"/>
    </location>
    <ligand>
        <name>Ca(2+)</name>
        <dbReference type="ChEBI" id="CHEBI:29108"/>
        <label>1</label>
    </ligand>
</feature>
<keyword evidence="4 18" id="KW-0575">Peroxidase</keyword>
<feature type="chain" id="PRO_5043654757" description="peroxidase" evidence="16">
    <location>
        <begin position="21"/>
        <end position="194"/>
    </location>
</feature>
<feature type="binding site" evidence="11">
    <location>
        <position position="108"/>
    </location>
    <ligand>
        <name>Ca(2+)</name>
        <dbReference type="ChEBI" id="CHEBI:29108"/>
        <label>1</label>
    </ligand>
</feature>
<name>A0AAW2Q5C2_9LAMI</name>
<keyword evidence="6 11" id="KW-0479">Metal-binding</keyword>
<dbReference type="GO" id="GO:0006979">
    <property type="term" value="P:response to oxidative stress"/>
    <property type="evidence" value="ECO:0007669"/>
    <property type="project" value="InterPro"/>
</dbReference>
<keyword evidence="9" id="KW-0408">Iron</keyword>
<sequence length="194" mass="21448">MRWFLPTVFLLNLHLAVIAATIIPKQQPLTGRVLPKAKAAPLLPPSAFLSTTYYLKSCPNLESIIQQKVNAWFQKDSTLAASIIRLHFHDCAIRGCDASILLNHPGSERSAEASRTLRGFTVIDDIKAEVERQCQKPSHVPTFSRRQPETPLSSSEVRSGSPVLGIHPSLKKPTTSLRATRTSHPYSISSTKWG</sequence>
<dbReference type="SUPFAM" id="SSF48113">
    <property type="entry name" value="Heme-dependent peroxidases"/>
    <property type="match status" value="1"/>
</dbReference>
<keyword evidence="16" id="KW-0732">Signal</keyword>
<proteinExistence type="inferred from homology"/>
<evidence type="ECO:0000256" key="6">
    <source>
        <dbReference type="ARBA" id="ARBA00022723"/>
    </source>
</evidence>
<feature type="binding site" evidence="11">
    <location>
        <position position="99"/>
    </location>
    <ligand>
        <name>Ca(2+)</name>
        <dbReference type="ChEBI" id="CHEBI:29108"/>
        <label>1</label>
    </ligand>
</feature>
<feature type="disulfide bond" evidence="13">
    <location>
        <begin position="91"/>
        <end position="96"/>
    </location>
</feature>
<feature type="disulfide bond" evidence="13">
    <location>
        <begin position="58"/>
        <end position="134"/>
    </location>
</feature>
<evidence type="ECO:0000256" key="13">
    <source>
        <dbReference type="PIRSR" id="PIRSR600823-5"/>
    </source>
</evidence>
<feature type="binding site" evidence="11">
    <location>
        <position position="90"/>
    </location>
    <ligand>
        <name>Ca(2+)</name>
        <dbReference type="ChEBI" id="CHEBI:29108"/>
        <label>1</label>
    </ligand>
</feature>
<evidence type="ECO:0000256" key="15">
    <source>
        <dbReference type="SAM" id="MobiDB-lite"/>
    </source>
</evidence>
<keyword evidence="8" id="KW-0560">Oxidoreductase</keyword>
<evidence type="ECO:0000256" key="12">
    <source>
        <dbReference type="PIRSR" id="PIRSR600823-4"/>
    </source>
</evidence>
<dbReference type="PANTHER" id="PTHR31235">
    <property type="entry name" value="PEROXIDASE 25-RELATED"/>
    <property type="match status" value="1"/>
</dbReference>
<dbReference type="Pfam" id="PF00141">
    <property type="entry name" value="peroxidase"/>
    <property type="match status" value="1"/>
</dbReference>
<evidence type="ECO:0000256" key="1">
    <source>
        <dbReference type="ARBA" id="ARBA00000189"/>
    </source>
</evidence>
<dbReference type="InterPro" id="IPR002016">
    <property type="entry name" value="Haem_peroxidase"/>
</dbReference>
<dbReference type="PRINTS" id="PR00461">
    <property type="entry name" value="PLPEROXIDASE"/>
</dbReference>
<evidence type="ECO:0000256" key="8">
    <source>
        <dbReference type="ARBA" id="ARBA00023002"/>
    </source>
</evidence>
<evidence type="ECO:0000256" key="9">
    <source>
        <dbReference type="ARBA" id="ARBA00023004"/>
    </source>
</evidence>
<evidence type="ECO:0000313" key="18">
    <source>
        <dbReference type="EMBL" id="KAL0363080.1"/>
    </source>
</evidence>
<evidence type="ECO:0000256" key="14">
    <source>
        <dbReference type="RuleBase" id="RU004241"/>
    </source>
</evidence>
<keyword evidence="7 11" id="KW-0106">Calcium</keyword>
<dbReference type="GO" id="GO:0046872">
    <property type="term" value="F:metal ion binding"/>
    <property type="evidence" value="ECO:0007669"/>
    <property type="project" value="UniProtKB-KW"/>
</dbReference>
<comment type="catalytic activity">
    <reaction evidence="1">
        <text>2 a phenolic donor + H2O2 = 2 a phenolic radical donor + 2 H2O</text>
        <dbReference type="Rhea" id="RHEA:56136"/>
        <dbReference type="ChEBI" id="CHEBI:15377"/>
        <dbReference type="ChEBI" id="CHEBI:16240"/>
        <dbReference type="ChEBI" id="CHEBI:139520"/>
        <dbReference type="ChEBI" id="CHEBI:139521"/>
        <dbReference type="EC" id="1.11.1.7"/>
    </reaction>
</comment>
<dbReference type="InterPro" id="IPR019794">
    <property type="entry name" value="Peroxidases_AS"/>
</dbReference>
<dbReference type="GO" id="GO:0140825">
    <property type="term" value="F:lactoperoxidase activity"/>
    <property type="evidence" value="ECO:0007669"/>
    <property type="project" value="UniProtKB-EC"/>
</dbReference>
<reference evidence="18" key="1">
    <citation type="submission" date="2020-06" db="EMBL/GenBank/DDBJ databases">
        <authorList>
            <person name="Li T."/>
            <person name="Hu X."/>
            <person name="Zhang T."/>
            <person name="Song X."/>
            <person name="Zhang H."/>
            <person name="Dai N."/>
            <person name="Sheng W."/>
            <person name="Hou X."/>
            <person name="Wei L."/>
        </authorList>
    </citation>
    <scope>NUCLEOTIDE SEQUENCE</scope>
    <source>
        <strain evidence="18">KEN8</strain>
        <tissue evidence="18">Leaf</tissue>
    </source>
</reference>
<feature type="compositionally biased region" description="Polar residues" evidence="15">
    <location>
        <begin position="172"/>
        <end position="194"/>
    </location>
</feature>
<dbReference type="AlphaFoldDB" id="A0AAW2Q5C2"/>
<organism evidence="18">
    <name type="scientific">Sesamum calycinum</name>
    <dbReference type="NCBI Taxonomy" id="2727403"/>
    <lineage>
        <taxon>Eukaryota</taxon>
        <taxon>Viridiplantae</taxon>
        <taxon>Streptophyta</taxon>
        <taxon>Embryophyta</taxon>
        <taxon>Tracheophyta</taxon>
        <taxon>Spermatophyta</taxon>
        <taxon>Magnoliopsida</taxon>
        <taxon>eudicotyledons</taxon>
        <taxon>Gunneridae</taxon>
        <taxon>Pentapetalae</taxon>
        <taxon>asterids</taxon>
        <taxon>lamiids</taxon>
        <taxon>Lamiales</taxon>
        <taxon>Pedaliaceae</taxon>
        <taxon>Sesamum</taxon>
    </lineage>
</organism>
<feature type="binding site" evidence="11">
    <location>
        <position position="97"/>
    </location>
    <ligand>
        <name>Ca(2+)</name>
        <dbReference type="ChEBI" id="CHEBI:29108"/>
        <label>1</label>
    </ligand>
</feature>
<comment type="similarity">
    <text evidence="14">Belongs to the peroxidase family.</text>
</comment>
<evidence type="ECO:0000256" key="7">
    <source>
        <dbReference type="ARBA" id="ARBA00022837"/>
    </source>
</evidence>
<evidence type="ECO:0000256" key="16">
    <source>
        <dbReference type="SAM" id="SignalP"/>
    </source>
</evidence>
<evidence type="ECO:0000256" key="11">
    <source>
        <dbReference type="PIRSR" id="PIRSR600823-3"/>
    </source>
</evidence>
<evidence type="ECO:0000256" key="2">
    <source>
        <dbReference type="ARBA" id="ARBA00001970"/>
    </source>
</evidence>